<dbReference type="EMBL" id="CP036262">
    <property type="protein sequence ID" value="QDS92503.1"/>
    <property type="molecule type" value="Genomic_DNA"/>
</dbReference>
<dbReference type="SUPFAM" id="SSF53300">
    <property type="entry name" value="vWA-like"/>
    <property type="match status" value="1"/>
</dbReference>
<name>A0A517MC84_9BACT</name>
<feature type="transmembrane region" description="Helical" evidence="2">
    <location>
        <begin position="194"/>
        <end position="213"/>
    </location>
</feature>
<feature type="transmembrane region" description="Helical" evidence="2">
    <location>
        <begin position="279"/>
        <end position="300"/>
    </location>
</feature>
<feature type="transmembrane region" description="Helical" evidence="2">
    <location>
        <begin position="245"/>
        <end position="267"/>
    </location>
</feature>
<dbReference type="AlphaFoldDB" id="A0A517MC84"/>
<feature type="compositionally biased region" description="Basic and acidic residues" evidence="1">
    <location>
        <begin position="34"/>
        <end position="47"/>
    </location>
</feature>
<keyword evidence="2" id="KW-1133">Transmembrane helix</keyword>
<dbReference type="RefSeq" id="WP_145350744.1">
    <property type="nucleotide sequence ID" value="NZ_CP036262.1"/>
</dbReference>
<accession>A0A517MC84</accession>
<sequence length="938" mass="102408">MLNGIPQGGNSNNHSSRNADRNAGHRRQSGRNGADAKPERSPPDHGQTELPKIGFKPVAGDSQYSPCELTDATEKMHRNCLPIEKISHSERNLKNLAENPGHYASVISQHQQIIASHLVMLEEVEACHKGLQEAKKKAKRRRDSAPPHKTHYSWNPRYRKQPGATSRRKRKSWSRLGILTFPSFRKWLGGFTDAGWFVVAIACMFAVIPLISVPLEFQLFATQITAGPLFDLPGATKTAPTIQPGFWVCASACFAPLICMLIGLKVIKQPGFFWSDQVTKWMGISLFLGALLALWFFAFVTCSTPGSSSITNRLPPSSSGLHWSLVALLSSVMALTNTFAISWAWDWFSKLLEAKVTKSVLLDQANQDLRKIGAAFVANQATKRQITGFLERCKSADPILQGALDKARQRLSSEQELAETLRSANTMLDHVNELLAKLKGGQTLAWMGFVLALTLGCHNAPPLQDGNQQAGAAAELPEIEYFVFDNGDFAPSTVRELLKDMVLSRLPGGARLYVVHGSDRNLAAAIDVPYGDQIQREANPYFAAEWQGIESFYSNPPVPTETTPSVIGIARSVQDLRRNKQAPCKIVCLGSIVYHDPEYAGFSMRNHQVPSTGWIGDKSGPFTDNPSLPRSTQVECFVPSGKVGDNLRHGQLIRDFSATYIASLNGAHLTRISPDLSLAGMFSESFMPVHSGQPAGEQVIIDTRVEDDVLPVETPRSREIITVPFDASALMPRLRWEEGSLQQVIQDGGGDPTKLSAMSCDVFVCVDGSGSMVRVLRDFGSTLDRICDDLGPVLGRLRIGVLVISDKASRQFPLQIVTGGSPSRAKLKEFTTDIGPLGGDPEMGQLIHAGSEAIKTGSTLDPNRRILIVASDYINGDITDLSSKVERWLALAPACNRVLAVCTSAEKSAQFQQLCNSENARAASGTDALIEELTNMTK</sequence>
<dbReference type="KEGG" id="rml:FF011L_12490"/>
<feature type="region of interest" description="Disordered" evidence="1">
    <location>
        <begin position="1"/>
        <end position="66"/>
    </location>
</feature>
<evidence type="ECO:0000313" key="4">
    <source>
        <dbReference type="Proteomes" id="UP000320672"/>
    </source>
</evidence>
<keyword evidence="2" id="KW-0472">Membrane</keyword>
<feature type="transmembrane region" description="Helical" evidence="2">
    <location>
        <begin position="320"/>
        <end position="345"/>
    </location>
</feature>
<reference evidence="3 4" key="1">
    <citation type="submission" date="2019-02" db="EMBL/GenBank/DDBJ databases">
        <title>Deep-cultivation of Planctomycetes and their phenomic and genomic characterization uncovers novel biology.</title>
        <authorList>
            <person name="Wiegand S."/>
            <person name="Jogler M."/>
            <person name="Boedeker C."/>
            <person name="Pinto D."/>
            <person name="Vollmers J."/>
            <person name="Rivas-Marin E."/>
            <person name="Kohn T."/>
            <person name="Peeters S.H."/>
            <person name="Heuer A."/>
            <person name="Rast P."/>
            <person name="Oberbeckmann S."/>
            <person name="Bunk B."/>
            <person name="Jeske O."/>
            <person name="Meyerdierks A."/>
            <person name="Storesund J.E."/>
            <person name="Kallscheuer N."/>
            <person name="Luecker S."/>
            <person name="Lage O.M."/>
            <person name="Pohl T."/>
            <person name="Merkel B.J."/>
            <person name="Hornburger P."/>
            <person name="Mueller R.-W."/>
            <person name="Bruemmer F."/>
            <person name="Labrenz M."/>
            <person name="Spormann A.M."/>
            <person name="Op den Camp H."/>
            <person name="Overmann J."/>
            <person name="Amann R."/>
            <person name="Jetten M.S.M."/>
            <person name="Mascher T."/>
            <person name="Medema M.H."/>
            <person name="Devos D.P."/>
            <person name="Kaster A.-K."/>
            <person name="Ovreas L."/>
            <person name="Rohde M."/>
            <person name="Galperin M.Y."/>
            <person name="Jogler C."/>
        </authorList>
    </citation>
    <scope>NUCLEOTIDE SEQUENCE [LARGE SCALE GENOMIC DNA]</scope>
    <source>
        <strain evidence="3 4">FF011L</strain>
    </source>
</reference>
<proteinExistence type="predicted"/>
<dbReference type="Gene3D" id="3.40.50.410">
    <property type="entry name" value="von Willebrand factor, type A domain"/>
    <property type="match status" value="1"/>
</dbReference>
<evidence type="ECO:0008006" key="5">
    <source>
        <dbReference type="Google" id="ProtNLM"/>
    </source>
</evidence>
<evidence type="ECO:0000256" key="2">
    <source>
        <dbReference type="SAM" id="Phobius"/>
    </source>
</evidence>
<protein>
    <recommendedName>
        <fullName evidence="5">VWFA domain-containing protein</fullName>
    </recommendedName>
</protein>
<feature type="region of interest" description="Disordered" evidence="1">
    <location>
        <begin position="133"/>
        <end position="169"/>
    </location>
</feature>
<gene>
    <name evidence="3" type="ORF">FF011L_12490</name>
</gene>
<keyword evidence="2" id="KW-0812">Transmembrane</keyword>
<keyword evidence="4" id="KW-1185">Reference proteome</keyword>
<dbReference type="CDD" id="cd00198">
    <property type="entry name" value="vWFA"/>
    <property type="match status" value="1"/>
</dbReference>
<evidence type="ECO:0000256" key="1">
    <source>
        <dbReference type="SAM" id="MobiDB-lite"/>
    </source>
</evidence>
<dbReference type="Proteomes" id="UP000320672">
    <property type="component" value="Chromosome"/>
</dbReference>
<organism evidence="3 4">
    <name type="scientific">Roseimaritima multifibrata</name>
    <dbReference type="NCBI Taxonomy" id="1930274"/>
    <lineage>
        <taxon>Bacteria</taxon>
        <taxon>Pseudomonadati</taxon>
        <taxon>Planctomycetota</taxon>
        <taxon>Planctomycetia</taxon>
        <taxon>Pirellulales</taxon>
        <taxon>Pirellulaceae</taxon>
        <taxon>Roseimaritima</taxon>
    </lineage>
</organism>
<dbReference type="InterPro" id="IPR036465">
    <property type="entry name" value="vWFA_dom_sf"/>
</dbReference>
<evidence type="ECO:0000313" key="3">
    <source>
        <dbReference type="EMBL" id="QDS92503.1"/>
    </source>
</evidence>